<feature type="domain" description="Protein kinase" evidence="2">
    <location>
        <begin position="147"/>
        <end position="437"/>
    </location>
</feature>
<dbReference type="OrthoDB" id="427480at2759"/>
<keyword evidence="4" id="KW-1185">Reference proteome</keyword>
<protein>
    <submittedName>
        <fullName evidence="3">Protein kinase domain,Protein kinase-like domain,UbiB domain</fullName>
    </submittedName>
</protein>
<dbReference type="PROSITE" id="PS50011">
    <property type="entry name" value="PROTEIN_KINASE_DOM"/>
    <property type="match status" value="1"/>
</dbReference>
<evidence type="ECO:0000313" key="3">
    <source>
        <dbReference type="EMBL" id="VVC31532.1"/>
    </source>
</evidence>
<dbReference type="InterPro" id="IPR011009">
    <property type="entry name" value="Kinase-like_dom_sf"/>
</dbReference>
<dbReference type="PANTHER" id="PTHR43173:SF19">
    <property type="entry name" value="AARF DOMAIN-CONTAINING PROTEIN KINASE 1"/>
    <property type="match status" value="1"/>
</dbReference>
<reference evidence="3 4" key="1">
    <citation type="submission" date="2019-08" db="EMBL/GenBank/DDBJ databases">
        <authorList>
            <person name="Alioto T."/>
            <person name="Alioto T."/>
            <person name="Gomez Garrido J."/>
        </authorList>
    </citation>
    <scope>NUCLEOTIDE SEQUENCE [LARGE SCALE GENOMIC DNA]</scope>
</reference>
<evidence type="ECO:0000313" key="4">
    <source>
        <dbReference type="Proteomes" id="UP000325440"/>
    </source>
</evidence>
<dbReference type="AlphaFoldDB" id="A0A5E4MJ79"/>
<dbReference type="GO" id="GO:0007005">
    <property type="term" value="P:mitochondrion organization"/>
    <property type="evidence" value="ECO:0007669"/>
    <property type="project" value="TreeGrafter"/>
</dbReference>
<dbReference type="InterPro" id="IPR004147">
    <property type="entry name" value="ABC1_dom"/>
</dbReference>
<dbReference type="InterPro" id="IPR045307">
    <property type="entry name" value="ADCK1_dom"/>
</dbReference>
<dbReference type="GO" id="GO:0055088">
    <property type="term" value="P:lipid homeostasis"/>
    <property type="evidence" value="ECO:0007669"/>
    <property type="project" value="TreeGrafter"/>
</dbReference>
<evidence type="ECO:0000259" key="2">
    <source>
        <dbReference type="PROSITE" id="PS50011"/>
    </source>
</evidence>
<keyword evidence="3" id="KW-0418">Kinase</keyword>
<dbReference type="Gene3D" id="1.10.510.10">
    <property type="entry name" value="Transferase(Phosphotransferase) domain 1"/>
    <property type="match status" value="1"/>
</dbReference>
<dbReference type="GO" id="GO:0005743">
    <property type="term" value="C:mitochondrial inner membrane"/>
    <property type="evidence" value="ECO:0007669"/>
    <property type="project" value="TreeGrafter"/>
</dbReference>
<dbReference type="InterPro" id="IPR000719">
    <property type="entry name" value="Prot_kinase_dom"/>
</dbReference>
<dbReference type="SMART" id="SM00220">
    <property type="entry name" value="S_TKc"/>
    <property type="match status" value="1"/>
</dbReference>
<keyword evidence="3" id="KW-0808">Transferase</keyword>
<dbReference type="EMBL" id="CABPRJ010000950">
    <property type="protein sequence ID" value="VVC31532.1"/>
    <property type="molecule type" value="Genomic_DNA"/>
</dbReference>
<dbReference type="Proteomes" id="UP000325440">
    <property type="component" value="Unassembled WGS sequence"/>
</dbReference>
<proteinExistence type="inferred from homology"/>
<sequence>MFCRTIGLGILSGSIATAYSVYDNDFNIDSVGIVRFSRATITGLHVMYHYKTTLYAPSVDKLLPNYQEIRSKSHGKAAEMLLELCRVNKGVYIKIGQHIGALENLFPKEYTDTLKVLHSQAPITPLKLIYKVIKEDLKHDVDEIFSEIDPKPLGAASLAQVHKAKLKSTGEDVAIKVQHSYVRGDAKIDIAIIEILVKIGSYIFPDFKFQWLVNQTKQNIPKELDFMIEAKNTETIRSMFKHLKWLKIPKIFNEYSSSRVLTLEFVEGGQINDLDYIKQNRLKVGEISNKLGCLYSEMIFKNGFVHSDPHPGNLLVNRDKNGELNLVLLDHGLYATLSDSFRLTYAKLWMSILNNNHNKMKKYCTKLGVAEMYGLLVCMVAGRTWDSVQDGIVTKKLTSDEKEKFQSGIPLVLTETLYILQTVNPQILLLLKTNDLIRGIDTTLGTLSKLTSLRPMTVSCINAVYDKPLHTSSFWKRLRTLFQKQWSLLRVKLFYLYISFIDSA</sequence>
<dbReference type="SUPFAM" id="SSF56112">
    <property type="entry name" value="Protein kinase-like (PK-like)"/>
    <property type="match status" value="1"/>
</dbReference>
<evidence type="ECO:0000256" key="1">
    <source>
        <dbReference type="ARBA" id="ARBA00009670"/>
    </source>
</evidence>
<name>A0A5E4MJ79_9HEMI</name>
<dbReference type="PANTHER" id="PTHR43173">
    <property type="entry name" value="ABC1 FAMILY PROTEIN"/>
    <property type="match status" value="1"/>
</dbReference>
<organism evidence="3 4">
    <name type="scientific">Cinara cedri</name>
    <dbReference type="NCBI Taxonomy" id="506608"/>
    <lineage>
        <taxon>Eukaryota</taxon>
        <taxon>Metazoa</taxon>
        <taxon>Ecdysozoa</taxon>
        <taxon>Arthropoda</taxon>
        <taxon>Hexapoda</taxon>
        <taxon>Insecta</taxon>
        <taxon>Pterygota</taxon>
        <taxon>Neoptera</taxon>
        <taxon>Paraneoptera</taxon>
        <taxon>Hemiptera</taxon>
        <taxon>Sternorrhyncha</taxon>
        <taxon>Aphidomorpha</taxon>
        <taxon>Aphidoidea</taxon>
        <taxon>Aphididae</taxon>
        <taxon>Lachninae</taxon>
        <taxon>Cinara</taxon>
    </lineage>
</organism>
<dbReference type="CDD" id="cd13969">
    <property type="entry name" value="ADCK1-like"/>
    <property type="match status" value="1"/>
</dbReference>
<dbReference type="InterPro" id="IPR051130">
    <property type="entry name" value="Mito_struct-func_regulator"/>
</dbReference>
<accession>A0A5E4MJ79</accession>
<dbReference type="GO" id="GO:0004672">
    <property type="term" value="F:protein kinase activity"/>
    <property type="evidence" value="ECO:0007669"/>
    <property type="project" value="InterPro"/>
</dbReference>
<gene>
    <name evidence="3" type="ORF">CINCED_3A007524</name>
</gene>
<comment type="similarity">
    <text evidence="1">Belongs to the protein kinase superfamily. ADCK protein kinase family.</text>
</comment>
<dbReference type="Pfam" id="PF03109">
    <property type="entry name" value="ABC1"/>
    <property type="match status" value="1"/>
</dbReference>
<dbReference type="GO" id="GO:0005524">
    <property type="term" value="F:ATP binding"/>
    <property type="evidence" value="ECO:0007669"/>
    <property type="project" value="InterPro"/>
</dbReference>